<accession>A0A4Y2M1H2</accession>
<dbReference type="GO" id="GO:0003676">
    <property type="term" value="F:nucleic acid binding"/>
    <property type="evidence" value="ECO:0007669"/>
    <property type="project" value="InterPro"/>
</dbReference>
<dbReference type="EMBL" id="BGPR01006591">
    <property type="protein sequence ID" value="GBN20273.1"/>
    <property type="molecule type" value="Genomic_DNA"/>
</dbReference>
<keyword evidence="2" id="KW-1185">Reference proteome</keyword>
<gene>
    <name evidence="1" type="ORF">AVEN_226148_1</name>
</gene>
<dbReference type="Gene3D" id="3.30.420.10">
    <property type="entry name" value="Ribonuclease H-like superfamily/Ribonuclease H"/>
    <property type="match status" value="1"/>
</dbReference>
<sequence length="81" mass="9199">MLRRSMWFQHDGAPAHYTSDDHQHLNVTFGKHRICHGGLDRSPDLLCLDFFCRGQTKKLVCQTLVDSVEDVVTRISVAACL</sequence>
<evidence type="ECO:0008006" key="3">
    <source>
        <dbReference type="Google" id="ProtNLM"/>
    </source>
</evidence>
<dbReference type="Proteomes" id="UP000499080">
    <property type="component" value="Unassembled WGS sequence"/>
</dbReference>
<reference evidence="1 2" key="1">
    <citation type="journal article" date="2019" name="Sci. Rep.">
        <title>Orb-weaving spider Araneus ventricosus genome elucidates the spidroin gene catalogue.</title>
        <authorList>
            <person name="Kono N."/>
            <person name="Nakamura H."/>
            <person name="Ohtoshi R."/>
            <person name="Moran D.A.P."/>
            <person name="Shinohara A."/>
            <person name="Yoshida Y."/>
            <person name="Fujiwara M."/>
            <person name="Mori M."/>
            <person name="Tomita M."/>
            <person name="Arakawa K."/>
        </authorList>
    </citation>
    <scope>NUCLEOTIDE SEQUENCE [LARGE SCALE GENOMIC DNA]</scope>
</reference>
<name>A0A4Y2M1H2_ARAVE</name>
<organism evidence="1 2">
    <name type="scientific">Araneus ventricosus</name>
    <name type="common">Orbweaver spider</name>
    <name type="synonym">Epeira ventricosa</name>
    <dbReference type="NCBI Taxonomy" id="182803"/>
    <lineage>
        <taxon>Eukaryota</taxon>
        <taxon>Metazoa</taxon>
        <taxon>Ecdysozoa</taxon>
        <taxon>Arthropoda</taxon>
        <taxon>Chelicerata</taxon>
        <taxon>Arachnida</taxon>
        <taxon>Araneae</taxon>
        <taxon>Araneomorphae</taxon>
        <taxon>Entelegynae</taxon>
        <taxon>Araneoidea</taxon>
        <taxon>Araneidae</taxon>
        <taxon>Araneus</taxon>
    </lineage>
</organism>
<evidence type="ECO:0000313" key="2">
    <source>
        <dbReference type="Proteomes" id="UP000499080"/>
    </source>
</evidence>
<comment type="caution">
    <text evidence="1">The sequence shown here is derived from an EMBL/GenBank/DDBJ whole genome shotgun (WGS) entry which is preliminary data.</text>
</comment>
<dbReference type="InterPro" id="IPR036397">
    <property type="entry name" value="RNaseH_sf"/>
</dbReference>
<proteinExistence type="predicted"/>
<dbReference type="PANTHER" id="PTHR47326:SF1">
    <property type="entry name" value="HTH PSQ-TYPE DOMAIN-CONTAINING PROTEIN"/>
    <property type="match status" value="1"/>
</dbReference>
<evidence type="ECO:0000313" key="1">
    <source>
        <dbReference type="EMBL" id="GBN20273.1"/>
    </source>
</evidence>
<dbReference type="OrthoDB" id="6432805at2759"/>
<dbReference type="PANTHER" id="PTHR47326">
    <property type="entry name" value="TRANSPOSABLE ELEMENT TC3 TRANSPOSASE-LIKE PROTEIN"/>
    <property type="match status" value="1"/>
</dbReference>
<protein>
    <recommendedName>
        <fullName evidence="3">Tc1-like transposase DDE domain-containing protein</fullName>
    </recommendedName>
</protein>
<dbReference type="AlphaFoldDB" id="A0A4Y2M1H2"/>